<feature type="signal peptide" evidence="3">
    <location>
        <begin position="1"/>
        <end position="26"/>
    </location>
</feature>
<feature type="compositionally biased region" description="Polar residues" evidence="1">
    <location>
        <begin position="274"/>
        <end position="298"/>
    </location>
</feature>
<evidence type="ECO:0000313" key="5">
    <source>
        <dbReference type="Proteomes" id="UP000728185"/>
    </source>
</evidence>
<keyword evidence="2" id="KW-0812">Transmembrane</keyword>
<protein>
    <submittedName>
        <fullName evidence="4">Uncharacterized protein</fullName>
    </submittedName>
</protein>
<feature type="transmembrane region" description="Helical" evidence="2">
    <location>
        <begin position="200"/>
        <end position="223"/>
    </location>
</feature>
<keyword evidence="2" id="KW-0472">Membrane</keyword>
<evidence type="ECO:0000313" key="4">
    <source>
        <dbReference type="EMBL" id="KAA0185246.1"/>
    </source>
</evidence>
<dbReference type="Proteomes" id="UP000728185">
    <property type="component" value="Unassembled WGS sequence"/>
</dbReference>
<sequence>MNPQNLWPCLIHVFLLASSPLQIVKLEPEANGSKALTTHKSRTTESTRSVFVPRNVWIVLTVPLFSFQATTEEVEISTKQNQSFLFANQGLTWMSVLTETEMSIRASVDVCVDNFLIRPIAHVNGRNQTETIGTCFRGLTWRDSQTGMNRTVLLDSAGLDATVRSTDTVRNGWDQRNQLEFVENGTFVGHVGWFRFSGALVLAICATLLFLLFTTTLCVSIALTRRRKSSSRIPLTSNRIVNSNSRNRVFRPPDYAEDSLLPRIRKSKPEEETQSSGTEPVSTENGESLFQHDGNTCRSLVPEEGETEAIDPMATSAMQLARNWFLYRNRGDRLRQRMHFGIPTTIPPPIIPYSPASPLTVTATSPCAPVKHPTDKAFVPSFMDNQIPLDVKPATAPVASYRHSLVLSVDDNDQLVILPSTQSITNSMHRTAGLERNSPACAATEDLTETEENGTEAKHSISLSTQTPCVRSRTIDSTSLSDTFPTHLESNG</sequence>
<name>A0A8E0RK20_9TREM</name>
<evidence type="ECO:0000256" key="1">
    <source>
        <dbReference type="SAM" id="MobiDB-lite"/>
    </source>
</evidence>
<reference evidence="4" key="1">
    <citation type="submission" date="2019-05" db="EMBL/GenBank/DDBJ databases">
        <title>Annotation for the trematode Fasciolopsis buski.</title>
        <authorList>
            <person name="Choi Y.-J."/>
        </authorList>
    </citation>
    <scope>NUCLEOTIDE SEQUENCE</scope>
    <source>
        <strain evidence="4">HT</strain>
        <tissue evidence="4">Whole worm</tissue>
    </source>
</reference>
<comment type="caution">
    <text evidence="4">The sequence shown here is derived from an EMBL/GenBank/DDBJ whole genome shotgun (WGS) entry which is preliminary data.</text>
</comment>
<organism evidence="4 5">
    <name type="scientific">Fasciolopsis buskii</name>
    <dbReference type="NCBI Taxonomy" id="27845"/>
    <lineage>
        <taxon>Eukaryota</taxon>
        <taxon>Metazoa</taxon>
        <taxon>Spiralia</taxon>
        <taxon>Lophotrochozoa</taxon>
        <taxon>Platyhelminthes</taxon>
        <taxon>Trematoda</taxon>
        <taxon>Digenea</taxon>
        <taxon>Plagiorchiida</taxon>
        <taxon>Echinostomata</taxon>
        <taxon>Echinostomatoidea</taxon>
        <taxon>Fasciolidae</taxon>
        <taxon>Fasciolopsis</taxon>
    </lineage>
</organism>
<dbReference type="EMBL" id="LUCM01010600">
    <property type="protein sequence ID" value="KAA0185246.1"/>
    <property type="molecule type" value="Genomic_DNA"/>
</dbReference>
<gene>
    <name evidence="4" type="ORF">FBUS_10360</name>
</gene>
<feature type="chain" id="PRO_5034513891" evidence="3">
    <location>
        <begin position="27"/>
        <end position="492"/>
    </location>
</feature>
<dbReference type="AlphaFoldDB" id="A0A8E0RK20"/>
<dbReference type="OrthoDB" id="6274145at2759"/>
<evidence type="ECO:0000256" key="2">
    <source>
        <dbReference type="SAM" id="Phobius"/>
    </source>
</evidence>
<keyword evidence="3" id="KW-0732">Signal</keyword>
<feature type="region of interest" description="Disordered" evidence="1">
    <location>
        <begin position="260"/>
        <end position="298"/>
    </location>
</feature>
<keyword evidence="5" id="KW-1185">Reference proteome</keyword>
<proteinExistence type="predicted"/>
<keyword evidence="2" id="KW-1133">Transmembrane helix</keyword>
<evidence type="ECO:0000256" key="3">
    <source>
        <dbReference type="SAM" id="SignalP"/>
    </source>
</evidence>
<accession>A0A8E0RK20</accession>